<keyword evidence="4" id="KW-1185">Reference proteome</keyword>
<feature type="region of interest" description="Disordered" evidence="1">
    <location>
        <begin position="1"/>
        <end position="41"/>
    </location>
</feature>
<dbReference type="PANTHER" id="PTHR43682">
    <property type="entry name" value="LACTATE UTILIZATION PROTEIN C"/>
    <property type="match status" value="1"/>
</dbReference>
<evidence type="ECO:0000313" key="3">
    <source>
        <dbReference type="EMBL" id="MEX0469297.1"/>
    </source>
</evidence>
<dbReference type="Proteomes" id="UP001556709">
    <property type="component" value="Unassembled WGS sequence"/>
</dbReference>
<evidence type="ECO:0000259" key="2">
    <source>
        <dbReference type="Pfam" id="PF02589"/>
    </source>
</evidence>
<dbReference type="SUPFAM" id="SSF100950">
    <property type="entry name" value="NagB/RpiA/CoA transferase-like"/>
    <property type="match status" value="1"/>
</dbReference>
<dbReference type="InterPro" id="IPR024185">
    <property type="entry name" value="FTHF_cligase-like_sf"/>
</dbReference>
<comment type="caution">
    <text evidence="3">The sequence shown here is derived from an EMBL/GenBank/DDBJ whole genome shotgun (WGS) entry which is preliminary data.</text>
</comment>
<organism evidence="3 4">
    <name type="scientific">Spiribacter pallidus</name>
    <dbReference type="NCBI Taxonomy" id="1987936"/>
    <lineage>
        <taxon>Bacteria</taxon>
        <taxon>Pseudomonadati</taxon>
        <taxon>Pseudomonadota</taxon>
        <taxon>Gammaproteobacteria</taxon>
        <taxon>Chromatiales</taxon>
        <taxon>Ectothiorhodospiraceae</taxon>
        <taxon>Spiribacter</taxon>
    </lineage>
</organism>
<dbReference type="Gene3D" id="3.40.50.10420">
    <property type="entry name" value="NagB/RpiA/CoA transferase-like"/>
    <property type="match status" value="1"/>
</dbReference>
<feature type="compositionally biased region" description="Basic and acidic residues" evidence="1">
    <location>
        <begin position="20"/>
        <end position="38"/>
    </location>
</feature>
<accession>A0ABV3TCE6</accession>
<evidence type="ECO:0000313" key="4">
    <source>
        <dbReference type="Proteomes" id="UP001556709"/>
    </source>
</evidence>
<dbReference type="InterPro" id="IPR003741">
    <property type="entry name" value="LUD_dom"/>
</dbReference>
<dbReference type="Pfam" id="PF02589">
    <property type="entry name" value="LUD_dom"/>
    <property type="match status" value="1"/>
</dbReference>
<evidence type="ECO:0000256" key="1">
    <source>
        <dbReference type="SAM" id="MobiDB-lite"/>
    </source>
</evidence>
<feature type="domain" description="LUD" evidence="2">
    <location>
        <begin position="49"/>
        <end position="213"/>
    </location>
</feature>
<reference evidence="3 4" key="1">
    <citation type="submission" date="2024-02" db="EMBL/GenBank/DDBJ databases">
        <title>New especies of Spiribacter isolated from saline water.</title>
        <authorList>
            <person name="Leon M.J."/>
            <person name="De La Haba R."/>
            <person name="Sanchez-Porro C."/>
            <person name="Ventosa A."/>
        </authorList>
    </citation>
    <scope>NUCLEOTIDE SEQUENCE [LARGE SCALE GENOMIC DNA]</scope>
    <source>
        <strain evidence="4">ag22IC6-390</strain>
    </source>
</reference>
<sequence length="215" mass="23490">MDDRDRVLTRIRGSLGRTETPSREAARADLAARLDDTPPRPQWEATRVERFTERLEAAAGSWASVAEREALPSMIAAWLGEAGEHPLGMAPHPLLTGLDWSPLTTPQTDLDNARHWHTAITVAYAGIAETGSIVLPSGPSRPTTPNFLPDRHIVVLSVGDIVDYMESVWDRLLADGPLPRTVNVITGPSRTADVEQTLQLGAHGPRQLHVLLLQD</sequence>
<name>A0ABV3TCE6_9GAMM</name>
<proteinExistence type="predicted"/>
<protein>
    <submittedName>
        <fullName evidence="3">Lactate utilization protein</fullName>
    </submittedName>
</protein>
<dbReference type="RefSeq" id="WP_367958453.1">
    <property type="nucleotide sequence ID" value="NZ_JBAKFK010000002.1"/>
</dbReference>
<dbReference type="PANTHER" id="PTHR43682:SF1">
    <property type="entry name" value="LACTATE UTILIZATION PROTEIN C"/>
    <property type="match status" value="1"/>
</dbReference>
<dbReference type="EMBL" id="JBAKFM010000002">
    <property type="protein sequence ID" value="MEX0469297.1"/>
    <property type="molecule type" value="Genomic_DNA"/>
</dbReference>
<gene>
    <name evidence="3" type="ORF">V6X73_06120</name>
</gene>
<dbReference type="InterPro" id="IPR037171">
    <property type="entry name" value="NagB/RpiA_transferase-like"/>
</dbReference>